<dbReference type="RefSeq" id="WP_066138301.1">
    <property type="nucleotide sequence ID" value="NZ_CBCSGM010000001.1"/>
</dbReference>
<dbReference type="EMBL" id="LS483476">
    <property type="protein sequence ID" value="SQI57810.1"/>
    <property type="molecule type" value="Genomic_DNA"/>
</dbReference>
<evidence type="ECO:0000313" key="5">
    <source>
        <dbReference type="EMBL" id="SQI57810.1"/>
    </source>
</evidence>
<evidence type="ECO:0000259" key="4">
    <source>
        <dbReference type="PROSITE" id="PS51819"/>
    </source>
</evidence>
<dbReference type="GO" id="GO:0046677">
    <property type="term" value="P:response to antibiotic"/>
    <property type="evidence" value="ECO:0007669"/>
    <property type="project" value="UniProtKB-KW"/>
</dbReference>
<keyword evidence="3" id="KW-0046">Antibiotic resistance</keyword>
<protein>
    <recommendedName>
        <fullName evidence="2">Bleomycin resistance protein</fullName>
    </recommendedName>
</protein>
<evidence type="ECO:0000256" key="1">
    <source>
        <dbReference type="ARBA" id="ARBA00011051"/>
    </source>
</evidence>
<dbReference type="CDD" id="cd08349">
    <property type="entry name" value="BLMA_like"/>
    <property type="match status" value="1"/>
</dbReference>
<name>A0A2X4WJR3_LEDLE</name>
<dbReference type="Proteomes" id="UP000249134">
    <property type="component" value="Chromosome 1"/>
</dbReference>
<dbReference type="KEGG" id="blen:NCTC4824_02144"/>
<proteinExistence type="inferred from homology"/>
<evidence type="ECO:0000313" key="6">
    <source>
        <dbReference type="Proteomes" id="UP000249134"/>
    </source>
</evidence>
<keyword evidence="6" id="KW-1185">Reference proteome</keyword>
<gene>
    <name evidence="5" type="ORF">NCTC4824_02144</name>
</gene>
<comment type="similarity">
    <text evidence="1">Belongs to the bleomycin resistance protein family.</text>
</comment>
<dbReference type="SUPFAM" id="SSF54593">
    <property type="entry name" value="Glyoxalase/Bleomycin resistance protein/Dihydroxybiphenyl dioxygenase"/>
    <property type="match status" value="1"/>
</dbReference>
<organism evidence="5 6">
    <name type="scientific">Lederbergia lenta</name>
    <name type="common">Bacillus lentus</name>
    <dbReference type="NCBI Taxonomy" id="1467"/>
    <lineage>
        <taxon>Bacteria</taxon>
        <taxon>Bacillati</taxon>
        <taxon>Bacillota</taxon>
        <taxon>Bacilli</taxon>
        <taxon>Bacillales</taxon>
        <taxon>Bacillaceae</taxon>
        <taxon>Lederbergia</taxon>
    </lineage>
</organism>
<sequence length="131" mass="15501">MEMQEVVIKNTTPILRIFDVQKAKEFYVDFLEYTVDWEHRFEKDFPLYIQISKGDCILHLSEHHADSSPGAAIRIELENIKGFQSKLLAKNYKYARPGIEDTPWNLVELTVHDPFNNRLVFYENIALEKKR</sequence>
<accession>A0A2X4WJR3</accession>
<dbReference type="InterPro" id="IPR029068">
    <property type="entry name" value="Glyas_Bleomycin-R_OHBP_Dase"/>
</dbReference>
<evidence type="ECO:0000256" key="3">
    <source>
        <dbReference type="ARBA" id="ARBA00023251"/>
    </source>
</evidence>
<dbReference type="AlphaFoldDB" id="A0A2X4WJR3"/>
<reference evidence="5 6" key="1">
    <citation type="submission" date="2018-06" db="EMBL/GenBank/DDBJ databases">
        <authorList>
            <consortium name="Pathogen Informatics"/>
            <person name="Doyle S."/>
        </authorList>
    </citation>
    <scope>NUCLEOTIDE SEQUENCE [LARGE SCALE GENOMIC DNA]</scope>
    <source>
        <strain evidence="5 6">NCTC4824</strain>
    </source>
</reference>
<dbReference type="Pfam" id="PF19581">
    <property type="entry name" value="Glyoxalase_7"/>
    <property type="match status" value="1"/>
</dbReference>
<evidence type="ECO:0000256" key="2">
    <source>
        <dbReference type="ARBA" id="ARBA00021572"/>
    </source>
</evidence>
<feature type="domain" description="VOC" evidence="4">
    <location>
        <begin position="7"/>
        <end position="124"/>
    </location>
</feature>
<dbReference type="InterPro" id="IPR037523">
    <property type="entry name" value="VOC_core"/>
</dbReference>
<dbReference type="STRING" id="1348624.GCA_001591545_01205"/>
<dbReference type="PROSITE" id="PS51819">
    <property type="entry name" value="VOC"/>
    <property type="match status" value="1"/>
</dbReference>
<dbReference type="Gene3D" id="3.10.180.10">
    <property type="entry name" value="2,3-Dihydroxybiphenyl 1,2-Dioxygenase, domain 1"/>
    <property type="match status" value="1"/>
</dbReference>
<dbReference type="InterPro" id="IPR000335">
    <property type="entry name" value="Bleomycin-R"/>
</dbReference>